<dbReference type="STRING" id="1304275.C41B8_09511"/>
<evidence type="ECO:0000256" key="1">
    <source>
        <dbReference type="SAM" id="MobiDB-lite"/>
    </source>
</evidence>
<dbReference type="eggNOG" id="COG1403">
    <property type="taxonomic scope" value="Bacteria"/>
</dbReference>
<name>A0A084ILM1_SALHC</name>
<dbReference type="Proteomes" id="UP000028302">
    <property type="component" value="Unassembled WGS sequence"/>
</dbReference>
<proteinExistence type="predicted"/>
<dbReference type="RefSeq" id="WP_198025136.1">
    <property type="nucleotide sequence ID" value="NZ_APNK01000011.1"/>
</dbReference>
<gene>
    <name evidence="2" type="ORF">C41B8_09511</name>
</gene>
<keyword evidence="3" id="KW-1185">Reference proteome</keyword>
<sequence length="464" mass="52016">MANGDDVSRERLFELVWSKPTTQVAKELRISDTAVKKRCRKLQVPKPPPGYWRRIETGEEPRRPPLPAMLEQATREPEHTRTKPVGTYLSPRRRELFLKAAEMVSYPADAKPYALRNDYLTTIEPQFAASVILVVQRDGERLQFGPRPTGAQSTAAASTGHELIERLLPLAGDVVVVFEEAGRSPWSREARTIVVRVTDDLKKEIGTMAELVRTHHLEHVARNLHACEHVPRFHVAGDPLHGQLGTARLHVSPSALWVEVYTHAWGDASGYSRPSVVSEAMPLHEFVPENERVARQKELPPVMPRGRLSSNHDQAARRLAQAEEMYETLVSGWHSTGDLLASASEREACLTLWMGEGQRRAVQAGLDVFEAIDEQVEYWEQRLELARQRMAQKILGICVGDVVCSAGRRGMIKLLASRISGGMHDDGFLAVIHGTRFRKDGTLGKRDDTLYVRVGFAKDESSAW</sequence>
<evidence type="ECO:0000313" key="2">
    <source>
        <dbReference type="EMBL" id="KEZ77605.1"/>
    </source>
</evidence>
<accession>A0A084ILM1</accession>
<reference evidence="2 3" key="1">
    <citation type="submission" date="2013-03" db="EMBL/GenBank/DDBJ databases">
        <title>Salinisphaera hydrothermalis C41B8 Genome Sequencing.</title>
        <authorList>
            <person name="Li C."/>
            <person name="Lai Q."/>
            <person name="Shao Z."/>
        </authorList>
    </citation>
    <scope>NUCLEOTIDE SEQUENCE [LARGE SCALE GENOMIC DNA]</scope>
    <source>
        <strain evidence="2 3">C41B8</strain>
    </source>
</reference>
<evidence type="ECO:0000313" key="3">
    <source>
        <dbReference type="Proteomes" id="UP000028302"/>
    </source>
</evidence>
<dbReference type="AlphaFoldDB" id="A0A084ILM1"/>
<organism evidence="2 3">
    <name type="scientific">Salinisphaera hydrothermalis (strain C41B8)</name>
    <dbReference type="NCBI Taxonomy" id="1304275"/>
    <lineage>
        <taxon>Bacteria</taxon>
        <taxon>Pseudomonadati</taxon>
        <taxon>Pseudomonadota</taxon>
        <taxon>Gammaproteobacteria</taxon>
        <taxon>Salinisphaerales</taxon>
        <taxon>Salinisphaeraceae</taxon>
        <taxon>Salinisphaera</taxon>
    </lineage>
</organism>
<comment type="caution">
    <text evidence="2">The sequence shown here is derived from an EMBL/GenBank/DDBJ whole genome shotgun (WGS) entry which is preliminary data.</text>
</comment>
<protein>
    <submittedName>
        <fullName evidence="2">Uncharacterized protein</fullName>
    </submittedName>
</protein>
<feature type="region of interest" description="Disordered" evidence="1">
    <location>
        <begin position="47"/>
        <end position="86"/>
    </location>
</feature>
<feature type="compositionally biased region" description="Basic and acidic residues" evidence="1">
    <location>
        <begin position="53"/>
        <end position="63"/>
    </location>
</feature>
<dbReference type="EMBL" id="APNK01000011">
    <property type="protein sequence ID" value="KEZ77605.1"/>
    <property type="molecule type" value="Genomic_DNA"/>
</dbReference>